<keyword evidence="1" id="KW-0812">Transmembrane</keyword>
<protein>
    <recommendedName>
        <fullName evidence="2">Metallo-beta-lactamase domain-containing protein</fullName>
    </recommendedName>
</protein>
<gene>
    <name evidence="3" type="ORF">DWV56_02780</name>
</gene>
<comment type="caution">
    <text evidence="3">The sequence shown here is derived from an EMBL/GenBank/DDBJ whole genome shotgun (WGS) entry which is preliminary data.</text>
</comment>
<feature type="domain" description="Metallo-beta-lactamase" evidence="2">
    <location>
        <begin position="391"/>
        <end position="469"/>
    </location>
</feature>
<feature type="transmembrane region" description="Helical" evidence="1">
    <location>
        <begin position="368"/>
        <end position="386"/>
    </location>
</feature>
<accession>A0A413CWK2</accession>
<dbReference type="Proteomes" id="UP000284651">
    <property type="component" value="Unassembled WGS sequence"/>
</dbReference>
<reference evidence="3 4" key="1">
    <citation type="submission" date="2018-08" db="EMBL/GenBank/DDBJ databases">
        <title>A genome reference for cultivated species of the human gut microbiota.</title>
        <authorList>
            <person name="Zou Y."/>
            <person name="Xue W."/>
            <person name="Luo G."/>
        </authorList>
    </citation>
    <scope>NUCLEOTIDE SEQUENCE [LARGE SCALE GENOMIC DNA]</scope>
    <source>
        <strain evidence="3 4">AF10-31</strain>
    </source>
</reference>
<dbReference type="InterPro" id="IPR052159">
    <property type="entry name" value="Competence_DNA_uptake"/>
</dbReference>
<evidence type="ECO:0000313" key="4">
    <source>
        <dbReference type="Proteomes" id="UP000284651"/>
    </source>
</evidence>
<feature type="transmembrane region" description="Helical" evidence="1">
    <location>
        <begin position="247"/>
        <end position="271"/>
    </location>
</feature>
<dbReference type="CDD" id="cd07731">
    <property type="entry name" value="ComA-like_MBL-fold"/>
    <property type="match status" value="1"/>
</dbReference>
<organism evidence="3 4">
    <name type="scientific">Holdemanella biformis</name>
    <dbReference type="NCBI Taxonomy" id="1735"/>
    <lineage>
        <taxon>Bacteria</taxon>
        <taxon>Bacillati</taxon>
        <taxon>Bacillota</taxon>
        <taxon>Erysipelotrichia</taxon>
        <taxon>Erysipelotrichales</taxon>
        <taxon>Erysipelotrichaceae</taxon>
        <taxon>Holdemanella</taxon>
    </lineage>
</organism>
<evidence type="ECO:0000313" key="3">
    <source>
        <dbReference type="EMBL" id="RGW76069.1"/>
    </source>
</evidence>
<dbReference type="RefSeq" id="WP_118356810.1">
    <property type="nucleotide sequence ID" value="NZ_QSAT01000006.1"/>
</dbReference>
<dbReference type="InterPro" id="IPR001279">
    <property type="entry name" value="Metallo-B-lactamas"/>
</dbReference>
<dbReference type="SUPFAM" id="SSF56281">
    <property type="entry name" value="Metallo-hydrolase/oxidoreductase"/>
    <property type="match status" value="1"/>
</dbReference>
<feature type="transmembrane region" description="Helical" evidence="1">
    <location>
        <begin position="206"/>
        <end position="226"/>
    </location>
</feature>
<feature type="transmembrane region" description="Helical" evidence="1">
    <location>
        <begin position="176"/>
        <end position="194"/>
    </location>
</feature>
<evidence type="ECO:0000259" key="2">
    <source>
        <dbReference type="Pfam" id="PF00753"/>
    </source>
</evidence>
<keyword evidence="1" id="KW-0472">Membrane</keyword>
<dbReference type="PANTHER" id="PTHR30619">
    <property type="entry name" value="DNA INTERNALIZATION/COMPETENCE PROTEIN COMEC/REC2"/>
    <property type="match status" value="1"/>
</dbReference>
<evidence type="ECO:0000256" key="1">
    <source>
        <dbReference type="SAM" id="Phobius"/>
    </source>
</evidence>
<sequence>MMLIVSLGFLACIILKDPLCIFCFSFCFLFYLNERFHSKRILIVFTILSLFSIVLVKPCKEAEKGIYTISEIKQSYYVAKKQRTRVLVQSDLDLNFNDQIQVDSLEPIHTDDNFTLFSFTKYNASKNVFYKTRDVRLIKKSTSLKSKLYAYISSQKNSKVLLSLYYGIHEDTIDEIYTMLGYGYISAYFIVFNLLKRKYEDKKIRISLLILSILFGSFFVFTLSLTRFILYQISYLFFKSKSDQIGFTILCFSILYPIQVLSISFVLPILLQLVSYFCTEHKWIVQKMVLISILFIYFKKVDIVSFLLFNLLRKLYGCVFLLGMFIPDFLTLKIPSLTIHYAPQFVFIFIFIVVYIQCLKHFKWKYMILFLIPFLEVFCNPFFQVYTLNIGQGDCSVIVEPFYKSVVMIDCGQSLYRDNVERIIFPFLENKNIHTIDTLILTHDDFDHSGGYDCLKEKVKIKQVIKDSKDKVNVEYPFYLLLQERISKDENDSSIISYFTYDHLNYLFMGDASKEIEKQLMDTYDLKADVIKVGHHGSNTSSDAAFLDSLDCRIALISAGYKNKYDHPSTETLKTLDHLHIHTFCTSTDGSIAIYSLHHFAFIVTNDGLFGIIH</sequence>
<feature type="transmembrane region" description="Helical" evidence="1">
    <location>
        <begin position="306"/>
        <end position="326"/>
    </location>
</feature>
<feature type="transmembrane region" description="Helical" evidence="1">
    <location>
        <begin position="338"/>
        <end position="356"/>
    </location>
</feature>
<dbReference type="InterPro" id="IPR035681">
    <property type="entry name" value="ComA-like_MBL"/>
</dbReference>
<keyword evidence="1" id="KW-1133">Transmembrane helix</keyword>
<dbReference type="EMBL" id="QSAT01000006">
    <property type="protein sequence ID" value="RGW76069.1"/>
    <property type="molecule type" value="Genomic_DNA"/>
</dbReference>
<feature type="transmembrane region" description="Helical" evidence="1">
    <location>
        <begin position="39"/>
        <end position="56"/>
    </location>
</feature>
<name>A0A413CWK2_9FIRM</name>
<dbReference type="Pfam" id="PF00753">
    <property type="entry name" value="Lactamase_B"/>
    <property type="match status" value="1"/>
</dbReference>
<dbReference type="Gene3D" id="3.60.15.10">
    <property type="entry name" value="Ribonuclease Z/Hydroxyacylglutathione hydrolase-like"/>
    <property type="match status" value="2"/>
</dbReference>
<proteinExistence type="predicted"/>
<dbReference type="InterPro" id="IPR036866">
    <property type="entry name" value="RibonucZ/Hydroxyglut_hydro"/>
</dbReference>
<dbReference type="AlphaFoldDB" id="A0A413CWK2"/>
<dbReference type="PANTHER" id="PTHR30619:SF7">
    <property type="entry name" value="BETA-LACTAMASE DOMAIN PROTEIN"/>
    <property type="match status" value="1"/>
</dbReference>